<keyword evidence="1" id="KW-0472">Membrane</keyword>
<sequence>MSASLPGRFDHPSWLTAVGTLVAYGIILLLLTVVLFVVPYLVFLVL</sequence>
<dbReference type="EMBL" id="AOMB01000023">
    <property type="protein sequence ID" value="EMA38885.1"/>
    <property type="molecule type" value="Genomic_DNA"/>
</dbReference>
<keyword evidence="3" id="KW-1185">Reference proteome</keyword>
<feature type="transmembrane region" description="Helical" evidence="1">
    <location>
        <begin position="20"/>
        <end position="45"/>
    </location>
</feature>
<keyword evidence="1" id="KW-1133">Transmembrane helix</keyword>
<evidence type="ECO:0000313" key="2">
    <source>
        <dbReference type="EMBL" id="EMA38885.1"/>
    </source>
</evidence>
<evidence type="ECO:0000256" key="1">
    <source>
        <dbReference type="SAM" id="Phobius"/>
    </source>
</evidence>
<reference evidence="2 3" key="1">
    <citation type="journal article" date="2014" name="PLoS Genet.">
        <title>Phylogenetically driven sequencing of extremely halophilic archaea reveals strategies for static and dynamic osmo-response.</title>
        <authorList>
            <person name="Becker E.A."/>
            <person name="Seitzer P.M."/>
            <person name="Tritt A."/>
            <person name="Larsen D."/>
            <person name="Krusor M."/>
            <person name="Yao A.I."/>
            <person name="Wu D."/>
            <person name="Madern D."/>
            <person name="Eisen J.A."/>
            <person name="Darling A.E."/>
            <person name="Facciotti M.T."/>
        </authorList>
    </citation>
    <scope>NUCLEOTIDE SEQUENCE [LARGE SCALE GENOMIC DNA]</scope>
    <source>
        <strain evidence="2 3">100A6</strain>
    </source>
</reference>
<evidence type="ECO:0000313" key="3">
    <source>
        <dbReference type="Proteomes" id="UP000011566"/>
    </source>
</evidence>
<proteinExistence type="predicted"/>
<gene>
    <name evidence="2" type="ORF">C447_08683</name>
</gene>
<name>M0M3D1_9EURY</name>
<dbReference type="PATRIC" id="fig|1132509.6.peg.1961"/>
<comment type="caution">
    <text evidence="2">The sequence shown here is derived from an EMBL/GenBank/DDBJ whole genome shotgun (WGS) entry which is preliminary data.</text>
</comment>
<keyword evidence="1" id="KW-0812">Transmembrane</keyword>
<dbReference type="RefSeq" id="WP_007692946.1">
    <property type="nucleotide sequence ID" value="NZ_AJRK01000401.1"/>
</dbReference>
<accession>M0M3D1</accession>
<dbReference type="AlphaFoldDB" id="M0M3D1"/>
<dbReference type="Proteomes" id="UP000011566">
    <property type="component" value="Unassembled WGS sequence"/>
</dbReference>
<protein>
    <submittedName>
        <fullName evidence="2">Uncharacterized protein</fullName>
    </submittedName>
</protein>
<organism evidence="2 3">
    <name type="scientific">Halococcus hamelinensis 100A6</name>
    <dbReference type="NCBI Taxonomy" id="1132509"/>
    <lineage>
        <taxon>Archaea</taxon>
        <taxon>Methanobacteriati</taxon>
        <taxon>Methanobacteriota</taxon>
        <taxon>Stenosarchaea group</taxon>
        <taxon>Halobacteria</taxon>
        <taxon>Halobacteriales</taxon>
        <taxon>Halococcaceae</taxon>
        <taxon>Halococcus</taxon>
    </lineage>
</organism>